<evidence type="ECO:0000313" key="2">
    <source>
        <dbReference type="Proteomes" id="UP000245412"/>
    </source>
</evidence>
<comment type="caution">
    <text evidence="1">The sequence shown here is derived from an EMBL/GenBank/DDBJ whole genome shotgun (WGS) entry which is preliminary data.</text>
</comment>
<name>A0AB73T108_9FIRM</name>
<keyword evidence="2" id="KW-1185">Reference proteome</keyword>
<gene>
    <name evidence="1" type="ORF">C7383_11136</name>
</gene>
<reference evidence="1 2" key="1">
    <citation type="submission" date="2018-05" db="EMBL/GenBank/DDBJ databases">
        <authorList>
            <person name="Goeker M."/>
            <person name="Huntemann M."/>
            <person name="Clum A."/>
            <person name="Pillay M."/>
            <person name="Palaniappan K."/>
            <person name="Varghese N."/>
            <person name="Mikhailova N."/>
            <person name="Stamatis D."/>
            <person name="Reddy T."/>
            <person name="Daum C."/>
            <person name="Shapiro N."/>
            <person name="Ivanova N."/>
            <person name="Kyrpides N."/>
            <person name="Woyke T."/>
        </authorList>
    </citation>
    <scope>NUCLEOTIDE SEQUENCE [LARGE SCALE GENOMIC DNA]</scope>
    <source>
        <strain evidence="1 2">DSM 26524</strain>
    </source>
</reference>
<dbReference type="Proteomes" id="UP000245412">
    <property type="component" value="Unassembled WGS sequence"/>
</dbReference>
<protein>
    <submittedName>
        <fullName evidence="1">Uncharacterized protein</fullName>
    </submittedName>
</protein>
<accession>A0AB73T108</accession>
<dbReference type="RefSeq" id="WP_109747507.1">
    <property type="nucleotide sequence ID" value="NZ_JANKBI010000011.1"/>
</dbReference>
<proteinExistence type="predicted"/>
<evidence type="ECO:0000313" key="1">
    <source>
        <dbReference type="EMBL" id="PWJ73706.1"/>
    </source>
</evidence>
<dbReference type="AlphaFoldDB" id="A0AB73T108"/>
<sequence length="255" mass="29425">MINFKEADQLNKILQQLPVRTEDNQEEDLLAESVSMERSKPGDLVSGLLAGRSPEKHWREMYVKFCGPFNGDGMHIRQENDSDETLLYSILTHCNDRELDELLAEYGESSKIGQIIAGIRTKDGAAKHLAEEGIDRKLKEIHPSLYQILGEYIEKKGYSTDSDFYNSLHFSRQLFNKIKRPGYNPRKETLFWLTAGLQLDYWDTLRVLNAAGYTFRKDSRRETIISYVIKNGPYTIDTLNQMLDLFNEKPVGYSD</sequence>
<dbReference type="EMBL" id="QGGY01000011">
    <property type="protein sequence ID" value="PWJ73706.1"/>
    <property type="molecule type" value="Genomic_DNA"/>
</dbReference>
<organism evidence="1 2">
    <name type="scientific">Murimonas intestini</name>
    <dbReference type="NCBI Taxonomy" id="1337051"/>
    <lineage>
        <taxon>Bacteria</taxon>
        <taxon>Bacillati</taxon>
        <taxon>Bacillota</taxon>
        <taxon>Clostridia</taxon>
        <taxon>Lachnospirales</taxon>
        <taxon>Lachnospiraceae</taxon>
        <taxon>Murimonas</taxon>
    </lineage>
</organism>